<comment type="caution">
    <text evidence="1">The sequence shown here is derived from an EMBL/GenBank/DDBJ whole genome shotgun (WGS) entry which is preliminary data.</text>
</comment>
<accession>A0A8J1XTU3</accession>
<sequence>MSATLVNPEVKIRVSSVLNKDVKQFGKQHMFDLEDETCWNSDADQSGKPQWVMLEFPKPVQIQEIKIRFQGGFVSQNCCLLGNIAEKKMEKIFEFSPEDNSLLQTFPLSHHVPVTIIRLLFSHSTDFYGRFTVYLLDFIGDVCS</sequence>
<proteinExistence type="predicted"/>
<gene>
    <name evidence="1" type="ORF">OFUS_LOCUS20584</name>
</gene>
<dbReference type="Proteomes" id="UP000749559">
    <property type="component" value="Unassembled WGS sequence"/>
</dbReference>
<reference evidence="1" key="1">
    <citation type="submission" date="2022-03" db="EMBL/GenBank/DDBJ databases">
        <authorList>
            <person name="Martin C."/>
        </authorList>
    </citation>
    <scope>NUCLEOTIDE SEQUENCE</scope>
</reference>
<dbReference type="InterPro" id="IPR008979">
    <property type="entry name" value="Galactose-bd-like_sf"/>
</dbReference>
<dbReference type="AlphaFoldDB" id="A0A8J1XTU3"/>
<dbReference type="SUPFAM" id="SSF49785">
    <property type="entry name" value="Galactose-binding domain-like"/>
    <property type="match status" value="1"/>
</dbReference>
<dbReference type="EMBL" id="CAIIXF020000010">
    <property type="protein sequence ID" value="CAH1796141.1"/>
    <property type="molecule type" value="Genomic_DNA"/>
</dbReference>
<protein>
    <submittedName>
        <fullName evidence="1">Uncharacterized protein</fullName>
    </submittedName>
</protein>
<dbReference type="PROSITE" id="PS50022">
    <property type="entry name" value="FA58C_3"/>
    <property type="match status" value="1"/>
</dbReference>
<dbReference type="InterPro" id="IPR000421">
    <property type="entry name" value="FA58C"/>
</dbReference>
<evidence type="ECO:0000313" key="1">
    <source>
        <dbReference type="EMBL" id="CAH1796141.1"/>
    </source>
</evidence>
<evidence type="ECO:0000313" key="2">
    <source>
        <dbReference type="Proteomes" id="UP000749559"/>
    </source>
</evidence>
<keyword evidence="2" id="KW-1185">Reference proteome</keyword>
<dbReference type="Gene3D" id="2.60.120.260">
    <property type="entry name" value="Galactose-binding domain-like"/>
    <property type="match status" value="1"/>
</dbReference>
<dbReference type="OrthoDB" id="10052260at2759"/>
<name>A0A8J1XTU3_OWEFU</name>
<organism evidence="1 2">
    <name type="scientific">Owenia fusiformis</name>
    <name type="common">Polychaete worm</name>
    <dbReference type="NCBI Taxonomy" id="6347"/>
    <lineage>
        <taxon>Eukaryota</taxon>
        <taxon>Metazoa</taxon>
        <taxon>Spiralia</taxon>
        <taxon>Lophotrochozoa</taxon>
        <taxon>Annelida</taxon>
        <taxon>Polychaeta</taxon>
        <taxon>Sedentaria</taxon>
        <taxon>Canalipalpata</taxon>
        <taxon>Sabellida</taxon>
        <taxon>Oweniida</taxon>
        <taxon>Oweniidae</taxon>
        <taxon>Owenia</taxon>
    </lineage>
</organism>